<dbReference type="Gene3D" id="3.30.460.10">
    <property type="entry name" value="Beta Polymerase, domain 2"/>
    <property type="match status" value="1"/>
</dbReference>
<dbReference type="InterPro" id="IPR043519">
    <property type="entry name" value="NT_sf"/>
</dbReference>
<dbReference type="GO" id="GO:0017148">
    <property type="term" value="P:negative regulation of translation"/>
    <property type="evidence" value="ECO:0007669"/>
    <property type="project" value="TreeGrafter"/>
</dbReference>
<name>A0A381WDJ2_9ZZZZ</name>
<evidence type="ECO:0008006" key="3">
    <source>
        <dbReference type="Google" id="ProtNLM"/>
    </source>
</evidence>
<dbReference type="PANTHER" id="PTHR21043">
    <property type="entry name" value="IOJAP SUPERFAMILY ORTHOLOG"/>
    <property type="match status" value="1"/>
</dbReference>
<gene>
    <name evidence="2" type="ORF">METZ01_LOCUS103225</name>
</gene>
<accession>A0A381WDJ2</accession>
<protein>
    <recommendedName>
        <fullName evidence="3">Ribosomal silencing factor RsfS</fullName>
    </recommendedName>
</protein>
<dbReference type="NCBIfam" id="TIGR00090">
    <property type="entry name" value="rsfS_iojap_ybeB"/>
    <property type="match status" value="1"/>
</dbReference>
<proteinExistence type="inferred from homology"/>
<reference evidence="2" key="1">
    <citation type="submission" date="2018-05" db="EMBL/GenBank/DDBJ databases">
        <authorList>
            <person name="Lanie J.A."/>
            <person name="Ng W.-L."/>
            <person name="Kazmierczak K.M."/>
            <person name="Andrzejewski T.M."/>
            <person name="Davidsen T.M."/>
            <person name="Wayne K.J."/>
            <person name="Tettelin H."/>
            <person name="Glass J.I."/>
            <person name="Rusch D."/>
            <person name="Podicherti R."/>
            <person name="Tsui H.-C.T."/>
            <person name="Winkler M.E."/>
        </authorList>
    </citation>
    <scope>NUCLEOTIDE SEQUENCE</scope>
</reference>
<dbReference type="AlphaFoldDB" id="A0A381WDJ2"/>
<dbReference type="Pfam" id="PF02410">
    <property type="entry name" value="RsfS"/>
    <property type="match status" value="1"/>
</dbReference>
<sequence length="110" mass="12181">MIETIQVSLNDDKAKDIAVINLIGKASFADYMVIATGTSQRQVTTMANHLCKKLKAQGLKSVSTEGLSMGNWVLIDGGDVVIHLFRQEFRTFYDLDKLWGNPLPRPDQAA</sequence>
<dbReference type="SUPFAM" id="SSF81301">
    <property type="entry name" value="Nucleotidyltransferase"/>
    <property type="match status" value="1"/>
</dbReference>
<dbReference type="EMBL" id="UINC01011408">
    <property type="protein sequence ID" value="SVA50371.1"/>
    <property type="molecule type" value="Genomic_DNA"/>
</dbReference>
<dbReference type="GO" id="GO:0090071">
    <property type="term" value="P:negative regulation of ribosome biogenesis"/>
    <property type="evidence" value="ECO:0007669"/>
    <property type="project" value="TreeGrafter"/>
</dbReference>
<dbReference type="InterPro" id="IPR004394">
    <property type="entry name" value="Iojap/RsfS/C7orf30"/>
</dbReference>
<dbReference type="PANTHER" id="PTHR21043:SF0">
    <property type="entry name" value="MITOCHONDRIAL ASSEMBLY OF RIBOSOMAL LARGE SUBUNIT PROTEIN 1"/>
    <property type="match status" value="1"/>
</dbReference>
<comment type="similarity">
    <text evidence="1">Belongs to the Iojap/RsfS family.</text>
</comment>
<dbReference type="HAMAP" id="MF_01477">
    <property type="entry name" value="Iojap_RsfS"/>
    <property type="match status" value="1"/>
</dbReference>
<evidence type="ECO:0000256" key="1">
    <source>
        <dbReference type="ARBA" id="ARBA00010574"/>
    </source>
</evidence>
<evidence type="ECO:0000313" key="2">
    <source>
        <dbReference type="EMBL" id="SVA50371.1"/>
    </source>
</evidence>
<organism evidence="2">
    <name type="scientific">marine metagenome</name>
    <dbReference type="NCBI Taxonomy" id="408172"/>
    <lineage>
        <taxon>unclassified sequences</taxon>
        <taxon>metagenomes</taxon>
        <taxon>ecological metagenomes</taxon>
    </lineage>
</organism>
<dbReference type="GO" id="GO:0043023">
    <property type="term" value="F:ribosomal large subunit binding"/>
    <property type="evidence" value="ECO:0007669"/>
    <property type="project" value="TreeGrafter"/>
</dbReference>